<feature type="transmembrane region" description="Helical" evidence="7">
    <location>
        <begin position="324"/>
        <end position="344"/>
    </location>
</feature>
<feature type="transmembrane region" description="Helical" evidence="7">
    <location>
        <begin position="223"/>
        <end position="246"/>
    </location>
</feature>
<dbReference type="SUPFAM" id="SSF103473">
    <property type="entry name" value="MFS general substrate transporter"/>
    <property type="match status" value="1"/>
</dbReference>
<feature type="transmembrane region" description="Helical" evidence="7">
    <location>
        <begin position="93"/>
        <end position="116"/>
    </location>
</feature>
<evidence type="ECO:0000256" key="7">
    <source>
        <dbReference type="SAM" id="Phobius"/>
    </source>
</evidence>
<dbReference type="PANTHER" id="PTHR23511:SF38">
    <property type="entry name" value="SYNAPTIC VESICLE 2-RELATED PROTEIN-LIKE PROTEIN"/>
    <property type="match status" value="1"/>
</dbReference>
<feature type="transmembrane region" description="Helical" evidence="7">
    <location>
        <begin position="295"/>
        <end position="317"/>
    </location>
</feature>
<evidence type="ECO:0000256" key="6">
    <source>
        <dbReference type="ARBA" id="ARBA00023136"/>
    </source>
</evidence>
<dbReference type="InterPro" id="IPR011701">
    <property type="entry name" value="MFS"/>
</dbReference>
<feature type="transmembrane region" description="Helical" evidence="7">
    <location>
        <begin position="350"/>
        <end position="371"/>
    </location>
</feature>
<dbReference type="PROSITE" id="PS50850">
    <property type="entry name" value="MFS"/>
    <property type="match status" value="1"/>
</dbReference>
<dbReference type="PANTHER" id="PTHR23511">
    <property type="entry name" value="SYNAPTIC VESICLE GLYCOPROTEIN 2"/>
    <property type="match status" value="1"/>
</dbReference>
<comment type="subcellular location">
    <subcellularLocation>
        <location evidence="1">Membrane</location>
        <topology evidence="1">Multi-pass membrane protein</topology>
    </subcellularLocation>
</comment>
<keyword evidence="6 7" id="KW-0472">Membrane</keyword>
<dbReference type="Pfam" id="PF07690">
    <property type="entry name" value="MFS_1"/>
    <property type="match status" value="1"/>
</dbReference>
<name>A0A9P0IMW1_APHGO</name>
<dbReference type="InterPro" id="IPR005828">
    <property type="entry name" value="MFS_sugar_transport-like"/>
</dbReference>
<proteinExistence type="inferred from homology"/>
<keyword evidence="3" id="KW-0813">Transport</keyword>
<dbReference type="EMBL" id="OU899034">
    <property type="protein sequence ID" value="CAH1708578.1"/>
    <property type="molecule type" value="Genomic_DNA"/>
</dbReference>
<organism evidence="9 10">
    <name type="scientific">Aphis gossypii</name>
    <name type="common">Cotton aphid</name>
    <dbReference type="NCBI Taxonomy" id="80765"/>
    <lineage>
        <taxon>Eukaryota</taxon>
        <taxon>Metazoa</taxon>
        <taxon>Ecdysozoa</taxon>
        <taxon>Arthropoda</taxon>
        <taxon>Hexapoda</taxon>
        <taxon>Insecta</taxon>
        <taxon>Pterygota</taxon>
        <taxon>Neoptera</taxon>
        <taxon>Paraneoptera</taxon>
        <taxon>Hemiptera</taxon>
        <taxon>Sternorrhyncha</taxon>
        <taxon>Aphidomorpha</taxon>
        <taxon>Aphidoidea</taxon>
        <taxon>Aphididae</taxon>
        <taxon>Aphidini</taxon>
        <taxon>Aphis</taxon>
        <taxon>Aphis</taxon>
    </lineage>
</organism>
<evidence type="ECO:0000256" key="3">
    <source>
        <dbReference type="ARBA" id="ARBA00022448"/>
    </source>
</evidence>
<feature type="domain" description="Major facilitator superfamily (MFS) profile" evidence="8">
    <location>
        <begin position="1"/>
        <end position="436"/>
    </location>
</feature>
<feature type="transmembrane region" description="Helical" evidence="7">
    <location>
        <begin position="412"/>
        <end position="431"/>
    </location>
</feature>
<dbReference type="Proteomes" id="UP001154329">
    <property type="component" value="Chromosome 1"/>
</dbReference>
<keyword evidence="5 7" id="KW-1133">Transmembrane helix</keyword>
<reference evidence="9" key="1">
    <citation type="submission" date="2022-02" db="EMBL/GenBank/DDBJ databases">
        <authorList>
            <person name="King R."/>
        </authorList>
    </citation>
    <scope>NUCLEOTIDE SEQUENCE</scope>
</reference>
<feature type="transmembrane region" description="Helical" evidence="7">
    <location>
        <begin position="131"/>
        <end position="151"/>
    </location>
</feature>
<dbReference type="AlphaFoldDB" id="A0A9P0IMW1"/>
<accession>A0A9P0IMW1</accession>
<feature type="transmembrane region" description="Helical" evidence="7">
    <location>
        <begin position="59"/>
        <end position="81"/>
    </location>
</feature>
<feature type="transmembrane region" description="Helical" evidence="7">
    <location>
        <begin position="383"/>
        <end position="406"/>
    </location>
</feature>
<protein>
    <recommendedName>
        <fullName evidence="8">Major facilitator superfamily (MFS) profile domain-containing protein</fullName>
    </recommendedName>
</protein>
<comment type="similarity">
    <text evidence="2">Belongs to the major facilitator superfamily.</text>
</comment>
<evidence type="ECO:0000256" key="1">
    <source>
        <dbReference type="ARBA" id="ARBA00004141"/>
    </source>
</evidence>
<keyword evidence="10" id="KW-1185">Reference proteome</keyword>
<dbReference type="Gene3D" id="1.20.1250.20">
    <property type="entry name" value="MFS general substrate transporter like domains"/>
    <property type="match status" value="1"/>
</dbReference>
<evidence type="ECO:0000313" key="10">
    <source>
        <dbReference type="Proteomes" id="UP001154329"/>
    </source>
</evidence>
<evidence type="ECO:0000313" key="9">
    <source>
        <dbReference type="EMBL" id="CAH1708578.1"/>
    </source>
</evidence>
<evidence type="ECO:0000256" key="4">
    <source>
        <dbReference type="ARBA" id="ARBA00022692"/>
    </source>
</evidence>
<sequence length="440" mass="49472">MTSVHKGILNGASMMGMFSGSFIWGYVADSKGRRYALILCMIMDGVFSIISSVSQIYPVLIFCRLMSGFGVSGATVLYSYLGEFINSKYREKFLCWMEMFWTSGVILLPCVAWLIIPQTFRIEYGFFLFRSWNLFVIICAFPSLILAYLLVRLPESPKFLLAKGKHDETIDCLKFVYKWNNKTKDNFPVTSLILPDCINEQSNSFLNGLYESTVGLFTSKFKFIAIITCIIQYGATTSYYMLMLWFPELMNRFRWYETSYLGPKNMTNMCEIVSMFKTEPEKIDQKCNDDIDQSVYLNIIIIGIACIPTSLIVPLFVNKLGLRFFLVVSFLGSGLSAALLYFITSSLENLVLSSVFEALSSVGISLMYCIAVELFPTEYRGMAVSIGSTFGKIGALMGNIVVGVFIDELCVIPILVSCSFLIISGLLVLTLPKTGRTNIK</sequence>
<reference evidence="9" key="2">
    <citation type="submission" date="2022-10" db="EMBL/GenBank/DDBJ databases">
        <authorList>
            <consortium name="ENA_rothamsted_submissions"/>
            <consortium name="culmorum"/>
            <person name="King R."/>
        </authorList>
    </citation>
    <scope>NUCLEOTIDE SEQUENCE</scope>
</reference>
<gene>
    <name evidence="9" type="ORF">APHIGO_LOCUS471</name>
</gene>
<dbReference type="GO" id="GO:0016020">
    <property type="term" value="C:membrane"/>
    <property type="evidence" value="ECO:0007669"/>
    <property type="project" value="UniProtKB-SubCell"/>
</dbReference>
<dbReference type="InterPro" id="IPR020846">
    <property type="entry name" value="MFS_dom"/>
</dbReference>
<evidence type="ECO:0000256" key="2">
    <source>
        <dbReference type="ARBA" id="ARBA00008335"/>
    </source>
</evidence>
<feature type="transmembrane region" description="Helical" evidence="7">
    <location>
        <begin position="35"/>
        <end position="53"/>
    </location>
</feature>
<evidence type="ECO:0000256" key="5">
    <source>
        <dbReference type="ARBA" id="ARBA00022989"/>
    </source>
</evidence>
<evidence type="ECO:0000259" key="8">
    <source>
        <dbReference type="PROSITE" id="PS50850"/>
    </source>
</evidence>
<dbReference type="GO" id="GO:0022857">
    <property type="term" value="F:transmembrane transporter activity"/>
    <property type="evidence" value="ECO:0007669"/>
    <property type="project" value="InterPro"/>
</dbReference>
<dbReference type="InterPro" id="IPR036259">
    <property type="entry name" value="MFS_trans_sf"/>
</dbReference>
<keyword evidence="4 7" id="KW-0812">Transmembrane</keyword>
<dbReference type="Pfam" id="PF00083">
    <property type="entry name" value="Sugar_tr"/>
    <property type="match status" value="1"/>
</dbReference>
<feature type="transmembrane region" description="Helical" evidence="7">
    <location>
        <begin position="12"/>
        <end position="28"/>
    </location>
</feature>